<reference evidence="1 2" key="1">
    <citation type="submission" date="2016-04" db="EMBL/GenBank/DDBJ databases">
        <title>Genome sequence of Methanobrevibacter curvatus DSM 11111.</title>
        <authorList>
            <person name="Poehlein A."/>
            <person name="Seedorf H."/>
            <person name="Daniel R."/>
        </authorList>
    </citation>
    <scope>NUCLEOTIDE SEQUENCE [LARGE SCALE GENOMIC DNA]</scope>
    <source>
        <strain evidence="1 2">DSM 11111</strain>
    </source>
</reference>
<proteinExistence type="predicted"/>
<organism evidence="1 2">
    <name type="scientific">Methanobrevibacter curvatus</name>
    <dbReference type="NCBI Taxonomy" id="49547"/>
    <lineage>
        <taxon>Archaea</taxon>
        <taxon>Methanobacteriati</taxon>
        <taxon>Methanobacteriota</taxon>
        <taxon>Methanomada group</taxon>
        <taxon>Methanobacteria</taxon>
        <taxon>Methanobacteriales</taxon>
        <taxon>Methanobacteriaceae</taxon>
        <taxon>Methanobrevibacter</taxon>
    </lineage>
</organism>
<dbReference type="OrthoDB" id="79549at2157"/>
<evidence type="ECO:0000313" key="2">
    <source>
        <dbReference type="Proteomes" id="UP000077245"/>
    </source>
</evidence>
<dbReference type="RefSeq" id="WP_067089138.1">
    <property type="nucleotide sequence ID" value="NZ_LWMV01000032.1"/>
</dbReference>
<dbReference type="AlphaFoldDB" id="A0A166DGX3"/>
<dbReference type="PATRIC" id="fig|49547.3.peg.233"/>
<dbReference type="Proteomes" id="UP000077245">
    <property type="component" value="Unassembled WGS sequence"/>
</dbReference>
<gene>
    <name evidence="1" type="ORF">MBCUR_02170</name>
</gene>
<keyword evidence="2" id="KW-1185">Reference proteome</keyword>
<sequence length="74" mass="8256">MNFIKSVTTNSSLDNNQVSIDYFSDNLLDCGDHVRAKLGISLNASKKLKIYQKKGITHLAMKYKCCPNCGSRDV</sequence>
<evidence type="ECO:0000313" key="1">
    <source>
        <dbReference type="EMBL" id="KZX15588.1"/>
    </source>
</evidence>
<protein>
    <submittedName>
        <fullName evidence="1">Uncharacterized protein</fullName>
    </submittedName>
</protein>
<name>A0A166DGX3_9EURY</name>
<accession>A0A166DGX3</accession>
<comment type="caution">
    <text evidence="1">The sequence shown here is derived from an EMBL/GenBank/DDBJ whole genome shotgun (WGS) entry which is preliminary data.</text>
</comment>
<dbReference type="EMBL" id="LWMV01000032">
    <property type="protein sequence ID" value="KZX15588.1"/>
    <property type="molecule type" value="Genomic_DNA"/>
</dbReference>